<sequence length="160" mass="18838">MKSIFNIFLIFVFTFFFAVLGGELIRWNNTQEMVYKEIQMATLDAMDLTVDEKLKHDGILYIENPNETRDIIENLLRDNLGVSLTQSRIVNNPHYMKDINITEFTIFQGQYVIEGEKARQIKIPVVTIKGSFNLYPFVARFNTFYFPTNINNQTEFIFRD</sequence>
<gene>
    <name evidence="1" type="ORF">SAMN02745120_0117</name>
</gene>
<proteinExistence type="predicted"/>
<dbReference type="EMBL" id="FUYN01000013">
    <property type="protein sequence ID" value="SKB74281.1"/>
    <property type="molecule type" value="Genomic_DNA"/>
</dbReference>
<evidence type="ECO:0000313" key="1">
    <source>
        <dbReference type="EMBL" id="SKB74281.1"/>
    </source>
</evidence>
<dbReference type="Proteomes" id="UP000243406">
    <property type="component" value="Unassembled WGS sequence"/>
</dbReference>
<keyword evidence="2" id="KW-1185">Reference proteome</keyword>
<protein>
    <submittedName>
        <fullName evidence="1">Uncharacterized protein</fullName>
    </submittedName>
</protein>
<name>A0A1T5DRH8_9FIRM</name>
<accession>A0A1T5DRH8</accession>
<organism evidence="1 2">
    <name type="scientific">Acetoanaerobium noterae</name>
    <dbReference type="NCBI Taxonomy" id="745369"/>
    <lineage>
        <taxon>Bacteria</taxon>
        <taxon>Bacillati</taxon>
        <taxon>Bacillota</taxon>
        <taxon>Clostridia</taxon>
        <taxon>Peptostreptococcales</taxon>
        <taxon>Filifactoraceae</taxon>
        <taxon>Acetoanaerobium</taxon>
    </lineage>
</organism>
<evidence type="ECO:0000313" key="2">
    <source>
        <dbReference type="Proteomes" id="UP000243406"/>
    </source>
</evidence>
<dbReference type="AlphaFoldDB" id="A0A1T5DRH8"/>
<reference evidence="2" key="1">
    <citation type="submission" date="2017-02" db="EMBL/GenBank/DDBJ databases">
        <authorList>
            <person name="Varghese N."/>
            <person name="Submissions S."/>
        </authorList>
    </citation>
    <scope>NUCLEOTIDE SEQUENCE [LARGE SCALE GENOMIC DNA]</scope>
    <source>
        <strain evidence="2">ATCC 35199</strain>
    </source>
</reference>
<dbReference type="RefSeq" id="WP_079590809.1">
    <property type="nucleotide sequence ID" value="NZ_FUYN01000013.1"/>
</dbReference>